<reference evidence="2" key="1">
    <citation type="journal article" date="2019" name="Int. J. Syst. Evol. Microbiol.">
        <title>The Global Catalogue of Microorganisms (GCM) 10K type strain sequencing project: providing services to taxonomists for standard genome sequencing and annotation.</title>
        <authorList>
            <consortium name="The Broad Institute Genomics Platform"/>
            <consortium name="The Broad Institute Genome Sequencing Center for Infectious Disease"/>
            <person name="Wu L."/>
            <person name="Ma J."/>
        </authorList>
    </citation>
    <scope>NUCLEOTIDE SEQUENCE [LARGE SCALE GENOMIC DNA]</scope>
    <source>
        <strain evidence="2">IBRC-M 10908</strain>
    </source>
</reference>
<dbReference type="EMBL" id="JBHSDK010000014">
    <property type="protein sequence ID" value="MFC4335547.1"/>
    <property type="molecule type" value="Genomic_DNA"/>
</dbReference>
<protein>
    <submittedName>
        <fullName evidence="1">Uncharacterized protein</fullName>
    </submittedName>
</protein>
<evidence type="ECO:0000313" key="1">
    <source>
        <dbReference type="EMBL" id="MFC4335547.1"/>
    </source>
</evidence>
<comment type="caution">
    <text evidence="1">The sequence shown here is derived from an EMBL/GenBank/DDBJ whole genome shotgun (WGS) entry which is preliminary data.</text>
</comment>
<evidence type="ECO:0000313" key="2">
    <source>
        <dbReference type="Proteomes" id="UP001595823"/>
    </source>
</evidence>
<dbReference type="RefSeq" id="WP_380620524.1">
    <property type="nucleotide sequence ID" value="NZ_JBHSDK010000014.1"/>
</dbReference>
<organism evidence="1 2">
    <name type="scientific">Salininema proteolyticum</name>
    <dbReference type="NCBI Taxonomy" id="1607685"/>
    <lineage>
        <taxon>Bacteria</taxon>
        <taxon>Bacillati</taxon>
        <taxon>Actinomycetota</taxon>
        <taxon>Actinomycetes</taxon>
        <taxon>Glycomycetales</taxon>
        <taxon>Glycomycetaceae</taxon>
        <taxon>Salininema</taxon>
    </lineage>
</organism>
<dbReference type="Proteomes" id="UP001595823">
    <property type="component" value="Unassembled WGS sequence"/>
</dbReference>
<gene>
    <name evidence="1" type="ORF">ACFPET_10090</name>
</gene>
<accession>A0ABV8TXY7</accession>
<keyword evidence="2" id="KW-1185">Reference proteome</keyword>
<sequence length="103" mass="11078">MAFVDFSARSFEVRTVEADRARVKVIEPGGVEGLIGFLAWDDLGVGAIDWADSTVRWSLFPTGSRLAGALEFKLRAYASAALFGTKLPAEHRDGCSSFEAPAP</sequence>
<proteinExistence type="predicted"/>
<name>A0ABV8TXY7_9ACTN</name>